<dbReference type="InterPro" id="IPR002035">
    <property type="entry name" value="VWF_A"/>
</dbReference>
<dbReference type="InterPro" id="IPR036465">
    <property type="entry name" value="vWFA_dom_sf"/>
</dbReference>
<dbReference type="Proteomes" id="UP001626550">
    <property type="component" value="Unassembled WGS sequence"/>
</dbReference>
<evidence type="ECO:0000313" key="5">
    <source>
        <dbReference type="EMBL" id="KAL3309063.1"/>
    </source>
</evidence>
<evidence type="ECO:0000259" key="4">
    <source>
        <dbReference type="PROSITE" id="PS50234"/>
    </source>
</evidence>
<dbReference type="PANTHER" id="PTHR48103">
    <property type="entry name" value="MIDASIN-RELATED"/>
    <property type="match status" value="1"/>
</dbReference>
<dbReference type="PROSITE" id="PS50234">
    <property type="entry name" value="VWFA"/>
    <property type="match status" value="1"/>
</dbReference>
<dbReference type="AlphaFoldDB" id="A0ABD2PPX4"/>
<evidence type="ECO:0000256" key="3">
    <source>
        <dbReference type="SAM" id="MobiDB-lite"/>
    </source>
</evidence>
<feature type="region of interest" description="Disordered" evidence="3">
    <location>
        <begin position="1"/>
        <end position="21"/>
    </location>
</feature>
<comment type="caution">
    <text evidence="5">The sequence shown here is derived from an EMBL/GenBank/DDBJ whole genome shotgun (WGS) entry which is preliminary data.</text>
</comment>
<dbReference type="EMBL" id="JBJKFK010004352">
    <property type="protein sequence ID" value="KAL3309063.1"/>
    <property type="molecule type" value="Genomic_DNA"/>
</dbReference>
<keyword evidence="6" id="KW-1185">Reference proteome</keyword>
<keyword evidence="2" id="KW-0067">ATP-binding</keyword>
<feature type="domain" description="VWFA" evidence="4">
    <location>
        <begin position="107"/>
        <end position="296"/>
    </location>
</feature>
<accession>A0ABD2PPX4</accession>
<dbReference type="PANTHER" id="PTHR48103:SF2">
    <property type="entry name" value="MIDASIN"/>
    <property type="match status" value="1"/>
</dbReference>
<sequence length="306" mass="35170">MHELVTQLRERPVPSMDHLGGDSLRHMSLESAKEEWITCQNNSNRLARQLCESLRLVLEPTRAAKMKGDFRTGKRLNLRKIIPYIASNFRKDKIWLRRSQPSQREYKIVIAVDDSSSMADNLCRQMTFEALNMVLTAFSLLEVGQVGICSFGESVKMLHPLDQPWTDALGPDLIRQFTFEQRHTSLVELITVSIKMMQQQSATGNNQQLLLILSDGLFTESPDSPRVKAAVRLARDCNLFPVCIIFDDLRKQHSIFDMKRYSGPGKLQPYMDLFPLPYYMVMRQVTAMPHMLADALRQWFELTSSS</sequence>
<protein>
    <submittedName>
        <fullName evidence="5">AAA ATPase midasin</fullName>
    </submittedName>
</protein>
<reference evidence="5 6" key="1">
    <citation type="submission" date="2024-11" db="EMBL/GenBank/DDBJ databases">
        <title>Adaptive evolution of stress response genes in parasites aligns with host niche diversity.</title>
        <authorList>
            <person name="Hahn C."/>
            <person name="Resl P."/>
        </authorList>
    </citation>
    <scope>NUCLEOTIDE SEQUENCE [LARGE SCALE GENOMIC DNA]</scope>
    <source>
        <strain evidence="5">EGGRZ-B1_66</strain>
        <tissue evidence="5">Body</tissue>
    </source>
</reference>
<evidence type="ECO:0000313" key="6">
    <source>
        <dbReference type="Proteomes" id="UP001626550"/>
    </source>
</evidence>
<dbReference type="SUPFAM" id="SSF53300">
    <property type="entry name" value="vWA-like"/>
    <property type="match status" value="1"/>
</dbReference>
<dbReference type="Pfam" id="PF13519">
    <property type="entry name" value="VWA_2"/>
    <property type="match status" value="1"/>
</dbReference>
<evidence type="ECO:0000256" key="1">
    <source>
        <dbReference type="ARBA" id="ARBA00022741"/>
    </source>
</evidence>
<keyword evidence="1" id="KW-0547">Nucleotide-binding</keyword>
<proteinExistence type="predicted"/>
<name>A0ABD2PPX4_9PLAT</name>
<organism evidence="5 6">
    <name type="scientific">Cichlidogyrus casuarinus</name>
    <dbReference type="NCBI Taxonomy" id="1844966"/>
    <lineage>
        <taxon>Eukaryota</taxon>
        <taxon>Metazoa</taxon>
        <taxon>Spiralia</taxon>
        <taxon>Lophotrochozoa</taxon>
        <taxon>Platyhelminthes</taxon>
        <taxon>Monogenea</taxon>
        <taxon>Monopisthocotylea</taxon>
        <taxon>Dactylogyridea</taxon>
        <taxon>Ancyrocephalidae</taxon>
        <taxon>Cichlidogyrus</taxon>
    </lineage>
</organism>
<evidence type="ECO:0000256" key="2">
    <source>
        <dbReference type="ARBA" id="ARBA00022840"/>
    </source>
</evidence>
<gene>
    <name evidence="5" type="primary">MDN1_3</name>
    <name evidence="5" type="ORF">Ciccas_012397</name>
</gene>
<feature type="compositionally biased region" description="Basic and acidic residues" evidence="3">
    <location>
        <begin position="1"/>
        <end position="12"/>
    </location>
</feature>
<dbReference type="GO" id="GO:0005524">
    <property type="term" value="F:ATP binding"/>
    <property type="evidence" value="ECO:0007669"/>
    <property type="project" value="UniProtKB-KW"/>
</dbReference>
<dbReference type="Gene3D" id="3.40.50.410">
    <property type="entry name" value="von Willebrand factor, type A domain"/>
    <property type="match status" value="1"/>
</dbReference>